<organism evidence="3 4">
    <name type="scientific">Emericellopsis atlantica</name>
    <dbReference type="NCBI Taxonomy" id="2614577"/>
    <lineage>
        <taxon>Eukaryota</taxon>
        <taxon>Fungi</taxon>
        <taxon>Dikarya</taxon>
        <taxon>Ascomycota</taxon>
        <taxon>Pezizomycotina</taxon>
        <taxon>Sordariomycetes</taxon>
        <taxon>Hypocreomycetidae</taxon>
        <taxon>Hypocreales</taxon>
        <taxon>Bionectriaceae</taxon>
        <taxon>Emericellopsis</taxon>
    </lineage>
</organism>
<accession>A0A9P8CPZ0</accession>
<name>A0A9P8CPZ0_9HYPO</name>
<evidence type="ECO:0000256" key="1">
    <source>
        <dbReference type="SAM" id="SignalP"/>
    </source>
</evidence>
<dbReference type="Proteomes" id="UP000887229">
    <property type="component" value="Unassembled WGS sequence"/>
</dbReference>
<feature type="chain" id="PRO_5040250168" evidence="1">
    <location>
        <begin position="19"/>
        <end position="702"/>
    </location>
</feature>
<protein>
    <submittedName>
        <fullName evidence="3">Peptide-N4-(N-acetyl-beta-glucosaminyl)asparagine amidase A</fullName>
    </submittedName>
</protein>
<dbReference type="AlphaFoldDB" id="A0A9P8CPZ0"/>
<proteinExistence type="predicted"/>
<dbReference type="Pfam" id="PF25156">
    <property type="entry name" value="PNGase_A_C"/>
    <property type="match status" value="1"/>
</dbReference>
<evidence type="ECO:0000313" key="3">
    <source>
        <dbReference type="EMBL" id="KAG9254595.1"/>
    </source>
</evidence>
<keyword evidence="1" id="KW-0732">Signal</keyword>
<dbReference type="InterPro" id="IPR056948">
    <property type="entry name" value="PNGaseA_N"/>
</dbReference>
<dbReference type="OrthoDB" id="1612078at2759"/>
<dbReference type="RefSeq" id="XP_046118519.1">
    <property type="nucleotide sequence ID" value="XM_046267156.1"/>
</dbReference>
<evidence type="ECO:0000313" key="4">
    <source>
        <dbReference type="Proteomes" id="UP000887229"/>
    </source>
</evidence>
<dbReference type="InterPro" id="IPR021102">
    <property type="entry name" value="PNGase_A"/>
</dbReference>
<keyword evidence="4" id="KW-1185">Reference proteome</keyword>
<dbReference type="Pfam" id="PF12222">
    <property type="entry name" value="PNGaseA"/>
    <property type="match status" value="1"/>
</dbReference>
<gene>
    <name evidence="3" type="ORF">F5Z01DRAFT_81172</name>
</gene>
<evidence type="ECO:0000259" key="2">
    <source>
        <dbReference type="Pfam" id="PF12222"/>
    </source>
</evidence>
<dbReference type="PANTHER" id="PTHR31104">
    <property type="entry name" value="PEPTIDE-N4-(N-ACETYL-BETA-GLUCOSAMINYL)ASPARAGINE AMIDASE A PROTEIN"/>
    <property type="match status" value="1"/>
</dbReference>
<feature type="domain" description="Peptide N-acetyl-beta-D-glucosaminyl asparaginase amidase A N-terminal" evidence="2">
    <location>
        <begin position="83"/>
        <end position="399"/>
    </location>
</feature>
<sequence>MKSRLCFYLLWLAHGVHSSKISPEHTQKSVGTALTHAARNPQWPVQHNETLECFQVTHPIETHLGLAVGDQVVRGPGEGGIRPSCTQQLVRHTFGNSYGQPFVGKFMPPACDFDKAFINVTITSQGHQFDRLATLWLGDIEVWRTSTAEPTPQPGIAWHFLKDMTPYDALWREPQTVIFDLGNLVNDLYTGLYDVTIDVTFFEAGVDHVQRRHRPADYILPLSAKRSKQGQASTFVFPGTSTAAVVKLPPKIGGAILTVAATGQAGEEFWWSNVPERAADSFPSSNAARLPAMGSMREVRIYIDGQVAGLAWPFPVVFTGGIAPPLHRPMVGLQAFDMKEYEMDITPWLGYLSDGGEHTISFEVFGVNDSHKANPVFAHVGSNWVLSGKIFAWLGNTELKPTQAPKVEISEIDWISEVDVLDSTAIDYRQSAGRQINVEGVVASIHDEAHTANWTQTFSMVNNGKMRNSAYWHHVNAHYTGTSVAYHGSTPRLASRFAYPISTTYEYKAPQGPNTLELEAYLEQGMDLRVTMDSPFATGMEAFLDKRRSSSGAALSATQIGHALFTQGPDGSHGSGSTSQRYQLSAIDQPTGDDIIGRPAATLYRRAVSVVNETITHDRQRIADSKRKVLTPARGHLHSTTVTKHSAEFAPFPLMRFGGTNVFHRGNGDAPASRIAGGLIDQPSESKWKALLHHANRLLWNW</sequence>
<dbReference type="GeneID" id="70298059"/>
<dbReference type="EMBL" id="MU251253">
    <property type="protein sequence ID" value="KAG9254595.1"/>
    <property type="molecule type" value="Genomic_DNA"/>
</dbReference>
<comment type="caution">
    <text evidence="3">The sequence shown here is derived from an EMBL/GenBank/DDBJ whole genome shotgun (WGS) entry which is preliminary data.</text>
</comment>
<reference evidence="3" key="1">
    <citation type="journal article" date="2021" name="IMA Fungus">
        <title>Genomic characterization of three marine fungi, including Emericellopsis atlantica sp. nov. with signatures of a generalist lifestyle and marine biomass degradation.</title>
        <authorList>
            <person name="Hagestad O.C."/>
            <person name="Hou L."/>
            <person name="Andersen J.H."/>
            <person name="Hansen E.H."/>
            <person name="Altermark B."/>
            <person name="Li C."/>
            <person name="Kuhnert E."/>
            <person name="Cox R.J."/>
            <person name="Crous P.W."/>
            <person name="Spatafora J.W."/>
            <person name="Lail K."/>
            <person name="Amirebrahimi M."/>
            <person name="Lipzen A."/>
            <person name="Pangilinan J."/>
            <person name="Andreopoulos W."/>
            <person name="Hayes R.D."/>
            <person name="Ng V."/>
            <person name="Grigoriev I.V."/>
            <person name="Jackson S.A."/>
            <person name="Sutton T.D.S."/>
            <person name="Dobson A.D.W."/>
            <person name="Rama T."/>
        </authorList>
    </citation>
    <scope>NUCLEOTIDE SEQUENCE</scope>
    <source>
        <strain evidence="3">TS7</strain>
    </source>
</reference>
<feature type="signal peptide" evidence="1">
    <location>
        <begin position="1"/>
        <end position="18"/>
    </location>
</feature>